<protein>
    <submittedName>
        <fullName evidence="1">Predicted protein</fullName>
    </submittedName>
</protein>
<dbReference type="RefSeq" id="XP_001882397.1">
    <property type="nucleotide sequence ID" value="XM_001882362.1"/>
</dbReference>
<dbReference type="EMBL" id="DS547106">
    <property type="protein sequence ID" value="EDR07024.1"/>
    <property type="molecule type" value="Genomic_DNA"/>
</dbReference>
<dbReference type="InParanoid" id="B0DEF4"/>
<organism evidence="2">
    <name type="scientific">Laccaria bicolor (strain S238N-H82 / ATCC MYA-4686)</name>
    <name type="common">Bicoloured deceiver</name>
    <name type="synonym">Laccaria laccata var. bicolor</name>
    <dbReference type="NCBI Taxonomy" id="486041"/>
    <lineage>
        <taxon>Eukaryota</taxon>
        <taxon>Fungi</taxon>
        <taxon>Dikarya</taxon>
        <taxon>Basidiomycota</taxon>
        <taxon>Agaricomycotina</taxon>
        <taxon>Agaricomycetes</taxon>
        <taxon>Agaricomycetidae</taxon>
        <taxon>Agaricales</taxon>
        <taxon>Agaricineae</taxon>
        <taxon>Hydnangiaceae</taxon>
        <taxon>Laccaria</taxon>
    </lineage>
</organism>
<dbReference type="OrthoDB" id="10619337at2759"/>
<evidence type="ECO:0000313" key="1">
    <source>
        <dbReference type="EMBL" id="EDR07024.1"/>
    </source>
</evidence>
<sequence>MGGSWLLVGLESEMDEGLRWEGDIRVEIGLMTTACIAKSWTTTESVRVIDMHETKYSPAPKRNQDAMTLSPFFSYRRISQSFWTGASHYSSNPEGVATVIPHFRRVLTGVFLLRSSIGLLTGFERKFFDCFARLQNAATRIAR</sequence>
<proteinExistence type="predicted"/>
<name>B0DEF4_LACBS</name>
<keyword evidence="2" id="KW-1185">Reference proteome</keyword>
<evidence type="ECO:0000313" key="2">
    <source>
        <dbReference type="Proteomes" id="UP000001194"/>
    </source>
</evidence>
<dbReference type="AlphaFoldDB" id="B0DEF4"/>
<dbReference type="GeneID" id="6078067"/>
<dbReference type="KEGG" id="lbc:LACBIDRAFT_299289"/>
<dbReference type="Proteomes" id="UP000001194">
    <property type="component" value="Unassembled WGS sequence"/>
</dbReference>
<gene>
    <name evidence="1" type="ORF">LACBIDRAFT_299289</name>
</gene>
<dbReference type="HOGENOM" id="CLU_1806498_0_0_1"/>
<reference evidence="1 2" key="1">
    <citation type="journal article" date="2008" name="Nature">
        <title>The genome of Laccaria bicolor provides insights into mycorrhizal symbiosis.</title>
        <authorList>
            <person name="Martin F."/>
            <person name="Aerts A."/>
            <person name="Ahren D."/>
            <person name="Brun A."/>
            <person name="Danchin E.G.J."/>
            <person name="Duchaussoy F."/>
            <person name="Gibon J."/>
            <person name="Kohler A."/>
            <person name="Lindquist E."/>
            <person name="Pereda V."/>
            <person name="Salamov A."/>
            <person name="Shapiro H.J."/>
            <person name="Wuyts J."/>
            <person name="Blaudez D."/>
            <person name="Buee M."/>
            <person name="Brokstein P."/>
            <person name="Canbaeck B."/>
            <person name="Cohen D."/>
            <person name="Courty P.E."/>
            <person name="Coutinho P.M."/>
            <person name="Delaruelle C."/>
            <person name="Detter J.C."/>
            <person name="Deveau A."/>
            <person name="DiFazio S."/>
            <person name="Duplessis S."/>
            <person name="Fraissinet-Tachet L."/>
            <person name="Lucic E."/>
            <person name="Frey-Klett P."/>
            <person name="Fourrey C."/>
            <person name="Feussner I."/>
            <person name="Gay G."/>
            <person name="Grimwood J."/>
            <person name="Hoegger P.J."/>
            <person name="Jain P."/>
            <person name="Kilaru S."/>
            <person name="Labbe J."/>
            <person name="Lin Y.C."/>
            <person name="Legue V."/>
            <person name="Le Tacon F."/>
            <person name="Marmeisse R."/>
            <person name="Melayah D."/>
            <person name="Montanini B."/>
            <person name="Muratet M."/>
            <person name="Nehls U."/>
            <person name="Niculita-Hirzel H."/>
            <person name="Oudot-Le Secq M.P."/>
            <person name="Peter M."/>
            <person name="Quesneville H."/>
            <person name="Rajashekar B."/>
            <person name="Reich M."/>
            <person name="Rouhier N."/>
            <person name="Schmutz J."/>
            <person name="Yin T."/>
            <person name="Chalot M."/>
            <person name="Henrissat B."/>
            <person name="Kuees U."/>
            <person name="Lucas S."/>
            <person name="Van de Peer Y."/>
            <person name="Podila G.K."/>
            <person name="Polle A."/>
            <person name="Pukkila P.J."/>
            <person name="Richardson P.M."/>
            <person name="Rouze P."/>
            <person name="Sanders I.R."/>
            <person name="Stajich J.E."/>
            <person name="Tunlid A."/>
            <person name="Tuskan G."/>
            <person name="Grigoriev I.V."/>
        </authorList>
    </citation>
    <scope>NUCLEOTIDE SEQUENCE [LARGE SCALE GENOMIC DNA]</scope>
    <source>
        <strain evidence="2">S238N-H82 / ATCC MYA-4686</strain>
    </source>
</reference>
<accession>B0DEF4</accession>